<dbReference type="EMBL" id="CP048620">
    <property type="protein sequence ID" value="QPJ64292.1"/>
    <property type="molecule type" value="Genomic_DNA"/>
</dbReference>
<evidence type="ECO:0008006" key="4">
    <source>
        <dbReference type="Google" id="ProtNLM"/>
    </source>
</evidence>
<dbReference type="AlphaFoldDB" id="A0A7T0C0K4"/>
<gene>
    <name evidence="2" type="ORF">G3M78_02320</name>
</gene>
<proteinExistence type="predicted"/>
<organism evidence="2 3">
    <name type="scientific">Candidatus Nitrohelix vancouverensis</name>
    <dbReference type="NCBI Taxonomy" id="2705534"/>
    <lineage>
        <taxon>Bacteria</taxon>
        <taxon>Pseudomonadati</taxon>
        <taxon>Nitrospinota/Tectimicrobiota group</taxon>
        <taxon>Nitrospinota</taxon>
        <taxon>Nitrospinia</taxon>
        <taxon>Nitrospinales</taxon>
        <taxon>Nitrospinaceae</taxon>
        <taxon>Candidatus Nitrohelix</taxon>
    </lineage>
</organism>
<keyword evidence="1" id="KW-0732">Signal</keyword>
<evidence type="ECO:0000313" key="3">
    <source>
        <dbReference type="Proteomes" id="UP000594464"/>
    </source>
</evidence>
<evidence type="ECO:0000256" key="1">
    <source>
        <dbReference type="SAM" id="SignalP"/>
    </source>
</evidence>
<feature type="chain" id="PRO_5032877200" description="Cytochrome c domain-containing protein" evidence="1">
    <location>
        <begin position="26"/>
        <end position="421"/>
    </location>
</feature>
<sequence>MRDSLVSRILWAFSVCCLSSAPAFAGAMAPGELARLIGIHKLASSPQDIAALDVAEKTVQLPGQAEATHFAIYGFEAFGCNQCHEGETLLDNAANRMTTALARLKEASPETPAVPLRQYLIQSWSDPLLSSGQLAHATFDAIRLFPASVLIDAHAYRLNTHVHETLHLAQSFLGPANELEAYALNARSDPGFLLLNYPYFENVIQAFFAPDFPEILKRYYARDVREMTLPQEAQWFLNPFEEDSLNRIAEATRNMEPLLKDAAELNRRYPLQAAMLSEQTGVPSLLLDIAAARSLTLPPLTISSDQQEQAFEILRNQMEKTDNLFLGYRVDRKKEALMHLQLGLKIKDAEQRTALYFHFLNRWDATREGLSASERLEEYVRGKLDGIDQLLAHPGITGIEREGGRRFRENIEKRLREIQQP</sequence>
<dbReference type="KEGG" id="nva:G3M78_02320"/>
<accession>A0A7T0C0K4</accession>
<protein>
    <recommendedName>
        <fullName evidence="4">Cytochrome c domain-containing protein</fullName>
    </recommendedName>
</protein>
<evidence type="ECO:0000313" key="2">
    <source>
        <dbReference type="EMBL" id="QPJ64292.1"/>
    </source>
</evidence>
<name>A0A7T0C0K4_9BACT</name>
<feature type="signal peptide" evidence="1">
    <location>
        <begin position="1"/>
        <end position="25"/>
    </location>
</feature>
<reference evidence="3" key="1">
    <citation type="submission" date="2020-02" db="EMBL/GenBank/DDBJ databases">
        <title>Genomic and physiological characterization of two novel Nitrospinaceae genera.</title>
        <authorList>
            <person name="Mueller A.J."/>
            <person name="Jung M.-Y."/>
            <person name="Strachan C.R."/>
            <person name="Herbold C.W."/>
            <person name="Kirkegaard R.H."/>
            <person name="Daims H."/>
        </authorList>
    </citation>
    <scope>NUCLEOTIDE SEQUENCE [LARGE SCALE GENOMIC DNA]</scope>
</reference>
<dbReference type="Proteomes" id="UP000594464">
    <property type="component" value="Chromosome"/>
</dbReference>